<reference evidence="2" key="2">
    <citation type="submission" date="2015-01" db="EMBL/GenBank/DDBJ databases">
        <title>Evolutionary Origins and Diversification of the Mycorrhizal Mutualists.</title>
        <authorList>
            <consortium name="DOE Joint Genome Institute"/>
            <consortium name="Mycorrhizal Genomics Consortium"/>
            <person name="Kohler A."/>
            <person name="Kuo A."/>
            <person name="Nagy L.G."/>
            <person name="Floudas D."/>
            <person name="Copeland A."/>
            <person name="Barry K.W."/>
            <person name="Cichocki N."/>
            <person name="Veneault-Fourrey C."/>
            <person name="LaButti K."/>
            <person name="Lindquist E.A."/>
            <person name="Lipzen A."/>
            <person name="Lundell T."/>
            <person name="Morin E."/>
            <person name="Murat C."/>
            <person name="Riley R."/>
            <person name="Ohm R."/>
            <person name="Sun H."/>
            <person name="Tunlid A."/>
            <person name="Henrissat B."/>
            <person name="Grigoriev I.V."/>
            <person name="Hibbett D.S."/>
            <person name="Martin F."/>
        </authorList>
    </citation>
    <scope>NUCLEOTIDE SEQUENCE [LARGE SCALE GENOMIC DNA]</scope>
    <source>
        <strain evidence="2">Marx 270</strain>
    </source>
</reference>
<dbReference type="EMBL" id="KN831971">
    <property type="protein sequence ID" value="KIO04444.1"/>
    <property type="molecule type" value="Genomic_DNA"/>
</dbReference>
<accession>A0A0C3PA53</accession>
<dbReference type="Proteomes" id="UP000054217">
    <property type="component" value="Unassembled WGS sequence"/>
</dbReference>
<protein>
    <submittedName>
        <fullName evidence="1">Uncharacterized protein</fullName>
    </submittedName>
</protein>
<keyword evidence="2" id="KW-1185">Reference proteome</keyword>
<evidence type="ECO:0000313" key="1">
    <source>
        <dbReference type="EMBL" id="KIO04444.1"/>
    </source>
</evidence>
<reference evidence="1 2" key="1">
    <citation type="submission" date="2014-04" db="EMBL/GenBank/DDBJ databases">
        <authorList>
            <consortium name="DOE Joint Genome Institute"/>
            <person name="Kuo A."/>
            <person name="Kohler A."/>
            <person name="Costa M.D."/>
            <person name="Nagy L.G."/>
            <person name="Floudas D."/>
            <person name="Copeland A."/>
            <person name="Barry K.W."/>
            <person name="Cichocki N."/>
            <person name="Veneault-Fourrey C."/>
            <person name="LaButti K."/>
            <person name="Lindquist E.A."/>
            <person name="Lipzen A."/>
            <person name="Lundell T."/>
            <person name="Morin E."/>
            <person name="Murat C."/>
            <person name="Sun H."/>
            <person name="Tunlid A."/>
            <person name="Henrissat B."/>
            <person name="Grigoriev I.V."/>
            <person name="Hibbett D.S."/>
            <person name="Martin F."/>
            <person name="Nordberg H.P."/>
            <person name="Cantor M.N."/>
            <person name="Hua S.X."/>
        </authorList>
    </citation>
    <scope>NUCLEOTIDE SEQUENCE [LARGE SCALE GENOMIC DNA]</scope>
    <source>
        <strain evidence="1 2">Marx 270</strain>
    </source>
</reference>
<dbReference type="HOGENOM" id="CLU_2498756_0_0_1"/>
<dbReference type="InParanoid" id="A0A0C3PA53"/>
<evidence type="ECO:0000313" key="2">
    <source>
        <dbReference type="Proteomes" id="UP000054217"/>
    </source>
</evidence>
<organism evidence="1 2">
    <name type="scientific">Pisolithus tinctorius Marx 270</name>
    <dbReference type="NCBI Taxonomy" id="870435"/>
    <lineage>
        <taxon>Eukaryota</taxon>
        <taxon>Fungi</taxon>
        <taxon>Dikarya</taxon>
        <taxon>Basidiomycota</taxon>
        <taxon>Agaricomycotina</taxon>
        <taxon>Agaricomycetes</taxon>
        <taxon>Agaricomycetidae</taxon>
        <taxon>Boletales</taxon>
        <taxon>Sclerodermatineae</taxon>
        <taxon>Pisolithaceae</taxon>
        <taxon>Pisolithus</taxon>
    </lineage>
</organism>
<name>A0A0C3PA53_PISTI</name>
<dbReference type="AlphaFoldDB" id="A0A0C3PA53"/>
<proteinExistence type="predicted"/>
<sequence>MSAQLRSPALRWRHLPSGLPSEIPWRSAYDRFHNKWCSCYHQKRQKRDTRLSSHQFLRPISSLPVWTIYACFLAHHHLRLLDSFVL</sequence>
<gene>
    <name evidence="1" type="ORF">M404DRAFT_547781</name>
</gene>